<evidence type="ECO:0000256" key="3">
    <source>
        <dbReference type="PROSITE-ProRule" id="PRU00023"/>
    </source>
</evidence>
<proteinExistence type="predicted"/>
<dbReference type="InterPro" id="IPR002110">
    <property type="entry name" value="Ankyrin_rpt"/>
</dbReference>
<dbReference type="Proteomes" id="UP000807353">
    <property type="component" value="Unassembled WGS sequence"/>
</dbReference>
<dbReference type="PROSITE" id="PS50088">
    <property type="entry name" value="ANK_REPEAT"/>
    <property type="match status" value="1"/>
</dbReference>
<organism evidence="6 7">
    <name type="scientific">Collybia nuda</name>
    <dbReference type="NCBI Taxonomy" id="64659"/>
    <lineage>
        <taxon>Eukaryota</taxon>
        <taxon>Fungi</taxon>
        <taxon>Dikarya</taxon>
        <taxon>Basidiomycota</taxon>
        <taxon>Agaricomycotina</taxon>
        <taxon>Agaricomycetes</taxon>
        <taxon>Agaricomycetidae</taxon>
        <taxon>Agaricales</taxon>
        <taxon>Tricholomatineae</taxon>
        <taxon>Clitocybaceae</taxon>
        <taxon>Collybia</taxon>
    </lineage>
</organism>
<dbReference type="PANTHER" id="PTHR24123">
    <property type="entry name" value="ANKYRIN REPEAT-CONTAINING"/>
    <property type="match status" value="1"/>
</dbReference>
<keyword evidence="4" id="KW-0175">Coiled coil</keyword>
<dbReference type="SMART" id="SM00248">
    <property type="entry name" value="ANK"/>
    <property type="match status" value="6"/>
</dbReference>
<feature type="coiled-coil region" evidence="4">
    <location>
        <begin position="519"/>
        <end position="546"/>
    </location>
</feature>
<evidence type="ECO:0000256" key="2">
    <source>
        <dbReference type="ARBA" id="ARBA00023043"/>
    </source>
</evidence>
<keyword evidence="2 3" id="KW-0040">ANK repeat</keyword>
<keyword evidence="7" id="KW-1185">Reference proteome</keyword>
<feature type="region of interest" description="Disordered" evidence="5">
    <location>
        <begin position="586"/>
        <end position="623"/>
    </location>
</feature>
<dbReference type="AlphaFoldDB" id="A0A9P5YI00"/>
<evidence type="ECO:0000256" key="1">
    <source>
        <dbReference type="ARBA" id="ARBA00022737"/>
    </source>
</evidence>
<accession>A0A9P5YI00</accession>
<name>A0A9P5YI00_9AGAR</name>
<evidence type="ECO:0000313" key="6">
    <source>
        <dbReference type="EMBL" id="KAF9468181.1"/>
    </source>
</evidence>
<protein>
    <recommendedName>
        <fullName evidence="8">Ankyrin</fullName>
    </recommendedName>
</protein>
<dbReference type="PANTHER" id="PTHR24123:SF33">
    <property type="entry name" value="PROTEIN HOS4"/>
    <property type="match status" value="1"/>
</dbReference>
<feature type="coiled-coil region" evidence="4">
    <location>
        <begin position="673"/>
        <end position="700"/>
    </location>
</feature>
<dbReference type="EMBL" id="MU150234">
    <property type="protein sequence ID" value="KAF9468181.1"/>
    <property type="molecule type" value="Genomic_DNA"/>
</dbReference>
<reference evidence="6" key="1">
    <citation type="submission" date="2020-11" db="EMBL/GenBank/DDBJ databases">
        <authorList>
            <consortium name="DOE Joint Genome Institute"/>
            <person name="Ahrendt S."/>
            <person name="Riley R."/>
            <person name="Andreopoulos W."/>
            <person name="Labutti K."/>
            <person name="Pangilinan J."/>
            <person name="Ruiz-Duenas F.J."/>
            <person name="Barrasa J.M."/>
            <person name="Sanchez-Garcia M."/>
            <person name="Camarero S."/>
            <person name="Miyauchi S."/>
            <person name="Serrano A."/>
            <person name="Linde D."/>
            <person name="Babiker R."/>
            <person name="Drula E."/>
            <person name="Ayuso-Fernandez I."/>
            <person name="Pacheco R."/>
            <person name="Padilla G."/>
            <person name="Ferreira P."/>
            <person name="Barriuso J."/>
            <person name="Kellner H."/>
            <person name="Castanera R."/>
            <person name="Alfaro M."/>
            <person name="Ramirez L."/>
            <person name="Pisabarro A.G."/>
            <person name="Kuo A."/>
            <person name="Tritt A."/>
            <person name="Lipzen A."/>
            <person name="He G."/>
            <person name="Yan M."/>
            <person name="Ng V."/>
            <person name="Cullen D."/>
            <person name="Martin F."/>
            <person name="Rosso M.-N."/>
            <person name="Henrissat B."/>
            <person name="Hibbett D."/>
            <person name="Martinez A.T."/>
            <person name="Grigoriev I.V."/>
        </authorList>
    </citation>
    <scope>NUCLEOTIDE SEQUENCE</scope>
    <source>
        <strain evidence="6">CBS 247.69</strain>
    </source>
</reference>
<dbReference type="Pfam" id="PF13637">
    <property type="entry name" value="Ank_4"/>
    <property type="match status" value="1"/>
</dbReference>
<dbReference type="Gene3D" id="1.25.40.20">
    <property type="entry name" value="Ankyrin repeat-containing domain"/>
    <property type="match status" value="2"/>
</dbReference>
<comment type="caution">
    <text evidence="6">The sequence shown here is derived from an EMBL/GenBank/DDBJ whole genome shotgun (WGS) entry which is preliminary data.</text>
</comment>
<dbReference type="SUPFAM" id="SSF48403">
    <property type="entry name" value="Ankyrin repeat"/>
    <property type="match status" value="2"/>
</dbReference>
<evidence type="ECO:0000313" key="7">
    <source>
        <dbReference type="Proteomes" id="UP000807353"/>
    </source>
</evidence>
<evidence type="ECO:0008006" key="8">
    <source>
        <dbReference type="Google" id="ProtNLM"/>
    </source>
</evidence>
<dbReference type="InterPro" id="IPR036770">
    <property type="entry name" value="Ankyrin_rpt-contain_sf"/>
</dbReference>
<sequence length="931" mass="102739">MDVVQHSFDHHGLHRAATAGDDDGVNRAISLGADINGLDTAGRTAIMCAVAGEHWQDVDASNASFMTTKRLNAIKAILRHPSISLFTLNAPQSPMNGVVPLGMAAWLNMPAAVQLLLEESENTVSVDGMDTHGATALMYAARDGSLEVVQLLLSHGARPDFRDCNHRTSIQYALSHPQILWLCESVLRRHRWRESQSADRNKLSPGFEGLLELTNSSLPSDSLEAPPPSIFTHQATSRLTDTLISSIASSDLSFLHSLLFAPALPPSSPSVLYPMSAPVLVNRLDSKGWGPIHHCASVKRPCIQVLDALYCAGAEVALFTTNEHYTPLHVLAQSTRLFVENSGDALSLYDFTVHLIHDLRAPLSARDQNDETCIHLAAEHGNCINLLMIFLECDTTGCIRELRNSRGLTALEVAKPEFRAAFGKDAEKLRSVSSLSTRTIRQTDSFASLVSFSEFKPIALDDALSLYSPLDYDVEGSIQQLLLNLRNTSPSIDHRTDPDYVDHLDNVLAATSQLNLGIINHFRSRVEEASKELQELRTNSDKINVLLDLVTQVAVDKIGARGFIHLKKHRDSEDSQYTAVSGLASRNTSTSYVAQPDDNTVSVGTQTSRLDLNPNDPPSPSQTTTWVYWGESPLIAGDASTYKAHLGHLADVGRELSYLERNTTGSPTMEARIRHLAKKKKKLEEKIRQLDSEKRVEKKDVASHGTAKIKSWIKRILTTHDKPAKLDIIKDIDEQGCAVGREVKSWTTSSIHYLNTFDIYIDGALRTSNVVLNASRRDLLTIQQCLSSADQFMSLANHSISRAERVIKRAFKKRETMISNLRFAISPTISSDHSNPIKQDIGTPGALGFSLLSLRPSVASLSSVYSSHSSIVSIAPTLMENDDEDTRAIRRLLLRKIEASIVGSWDEMDKVMGWLRIVKEVVRGVKRRAYL</sequence>
<keyword evidence="1" id="KW-0677">Repeat</keyword>
<evidence type="ECO:0000256" key="4">
    <source>
        <dbReference type="SAM" id="Coils"/>
    </source>
</evidence>
<dbReference type="Pfam" id="PF12796">
    <property type="entry name" value="Ank_2"/>
    <property type="match status" value="1"/>
</dbReference>
<dbReference type="OrthoDB" id="539213at2759"/>
<evidence type="ECO:0000256" key="5">
    <source>
        <dbReference type="SAM" id="MobiDB-lite"/>
    </source>
</evidence>
<gene>
    <name evidence="6" type="ORF">BDZ94DRAFT_1247387</name>
</gene>
<feature type="compositionally biased region" description="Polar residues" evidence="5">
    <location>
        <begin position="586"/>
        <end position="610"/>
    </location>
</feature>
<feature type="repeat" description="ANK" evidence="3">
    <location>
        <begin position="132"/>
        <end position="164"/>
    </location>
</feature>
<dbReference type="PROSITE" id="PS50297">
    <property type="entry name" value="ANK_REP_REGION"/>
    <property type="match status" value="1"/>
</dbReference>
<dbReference type="InterPro" id="IPR051165">
    <property type="entry name" value="Multifunctional_ANK_Repeat"/>
</dbReference>